<dbReference type="AlphaFoldDB" id="A0A5B2WMA7"/>
<name>A0A5B2WMA7_9PSEU</name>
<feature type="signal peptide" evidence="1">
    <location>
        <begin position="1"/>
        <end position="36"/>
    </location>
</feature>
<reference evidence="2 3" key="2">
    <citation type="submission" date="2019-09" db="EMBL/GenBank/DDBJ databases">
        <authorList>
            <person name="Jin C."/>
        </authorList>
    </citation>
    <scope>NUCLEOTIDE SEQUENCE [LARGE SCALE GENOMIC DNA]</scope>
    <source>
        <strain evidence="2 3">AN110305</strain>
    </source>
</reference>
<organism evidence="2 3">
    <name type="scientific">Solihabitans fulvus</name>
    <dbReference type="NCBI Taxonomy" id="1892852"/>
    <lineage>
        <taxon>Bacteria</taxon>
        <taxon>Bacillati</taxon>
        <taxon>Actinomycetota</taxon>
        <taxon>Actinomycetes</taxon>
        <taxon>Pseudonocardiales</taxon>
        <taxon>Pseudonocardiaceae</taxon>
        <taxon>Solihabitans</taxon>
    </lineage>
</organism>
<feature type="chain" id="PRO_5022738976" description="Streptogrisin C" evidence="1">
    <location>
        <begin position="37"/>
        <end position="470"/>
    </location>
</feature>
<keyword evidence="1" id="KW-0732">Signal</keyword>
<dbReference type="InterPro" id="IPR009003">
    <property type="entry name" value="Peptidase_S1_PA"/>
</dbReference>
<reference evidence="2 3" key="1">
    <citation type="submission" date="2019-09" db="EMBL/GenBank/DDBJ databases">
        <title>Goodfellowia gen. nov., a new genus of the Pseudonocardineae related to Actinoalloteichus, containing Goodfellowia coeruleoviolacea gen. nov., comb. nov. gen. nov., comb. nov.</title>
        <authorList>
            <person name="Labeda D."/>
        </authorList>
    </citation>
    <scope>NUCLEOTIDE SEQUENCE [LARGE SCALE GENOMIC DNA]</scope>
    <source>
        <strain evidence="2 3">AN110305</strain>
    </source>
</reference>
<dbReference type="Proteomes" id="UP000323454">
    <property type="component" value="Unassembled WGS sequence"/>
</dbReference>
<dbReference type="OrthoDB" id="4413809at2"/>
<sequence length="470" mass="48714">MKFNLPKHGLAGPRWAAMAVLLAAAFAVVAPSGAQADQPANSATVAAADRAAKAASGAAADKVAADRTQADKSNQAAAASNANSATNRYLAGIDPALLQRRETLMAFKSWLIGVPGISEAGFVESANYPETLSTTLLWSGRSSLQDAVRGEAARRGITVTFKSVKYSRKQVQEATDRVWASVHSPVWKDFVVTSVVGPDLTHDGIVVRGHHQAKGADTAAAQAQTLASAQSVANAVDDVAIAPDPTLYATRSTDFSPYNAGGMIRGSDGSGCTSGFAIWRSGYSWTTTARHCTAASWTAWDAPGNSYGNAYDTSASGGRMLTGDGYQLMFDGAWNDPNGFAKTVVGFADLSINDWVCSSGANSGVHCGIQVDNLSVSFNDGFGSFSTIRGQQRDPSQIGGAHGDSGGPMLVPYSTNNWTTVGAAGMLQGSLGPQTSSCGSLRIATTCASEIEFSSMRTVVNDLGATLRTG</sequence>
<proteinExistence type="predicted"/>
<evidence type="ECO:0000256" key="1">
    <source>
        <dbReference type="SAM" id="SignalP"/>
    </source>
</evidence>
<accession>A0A5B2WMA7</accession>
<evidence type="ECO:0000313" key="3">
    <source>
        <dbReference type="Proteomes" id="UP000323454"/>
    </source>
</evidence>
<evidence type="ECO:0000313" key="2">
    <source>
        <dbReference type="EMBL" id="KAA2251177.1"/>
    </source>
</evidence>
<keyword evidence="3" id="KW-1185">Reference proteome</keyword>
<protein>
    <recommendedName>
        <fullName evidence="4">Streptogrisin C</fullName>
    </recommendedName>
</protein>
<dbReference type="InterPro" id="IPR043504">
    <property type="entry name" value="Peptidase_S1_PA_chymotrypsin"/>
</dbReference>
<dbReference type="RefSeq" id="WP_149854716.1">
    <property type="nucleotide sequence ID" value="NZ_VUOB01000085.1"/>
</dbReference>
<gene>
    <name evidence="2" type="ORF">F0L68_37765</name>
</gene>
<dbReference type="Gene3D" id="2.40.10.10">
    <property type="entry name" value="Trypsin-like serine proteases"/>
    <property type="match status" value="2"/>
</dbReference>
<comment type="caution">
    <text evidence="2">The sequence shown here is derived from an EMBL/GenBank/DDBJ whole genome shotgun (WGS) entry which is preliminary data.</text>
</comment>
<dbReference type="SUPFAM" id="SSF50494">
    <property type="entry name" value="Trypsin-like serine proteases"/>
    <property type="match status" value="1"/>
</dbReference>
<dbReference type="EMBL" id="VUOB01000085">
    <property type="protein sequence ID" value="KAA2251177.1"/>
    <property type="molecule type" value="Genomic_DNA"/>
</dbReference>
<evidence type="ECO:0008006" key="4">
    <source>
        <dbReference type="Google" id="ProtNLM"/>
    </source>
</evidence>